<keyword evidence="3 12" id="KW-0813">Transport</keyword>
<sequence length="336" mass="38662">MTLYFRAYQSPRLARVIYKLLTERNHDQKKKLGHSTDMIQSCIFNGIPKSWRRGVRTVSRHGIFLKKIIEHSYDPDYGNCYTIPPRNSKGQILEAREADFWQEANDLSLLVDLETDELMEKKRHPGIIVTVHDINTLPDIHTDGHMIGAGISYTLSVQKTSVHLLPLPYKTNCTNYLKLPWHKDINRRLTSRLCTVGCSQYYQFQKCKYVTQNLSLFYNELPYDPKKITEEDLRCAEAEELRTQDYCRSICGLPCKDTVFVVTSSSTPLSIKETTMELFSYLGGYSGVVGFSLLTVYELIEILFNIAKFAFAEAPGWYSTEKVLRELPIPRSMAKA</sequence>
<organism evidence="13 14">
    <name type="scientific">Caerostris extrusa</name>
    <name type="common">Bark spider</name>
    <name type="synonym">Caerostris bankana</name>
    <dbReference type="NCBI Taxonomy" id="172846"/>
    <lineage>
        <taxon>Eukaryota</taxon>
        <taxon>Metazoa</taxon>
        <taxon>Ecdysozoa</taxon>
        <taxon>Arthropoda</taxon>
        <taxon>Chelicerata</taxon>
        <taxon>Arachnida</taxon>
        <taxon>Araneae</taxon>
        <taxon>Araneomorphae</taxon>
        <taxon>Entelegynae</taxon>
        <taxon>Araneoidea</taxon>
        <taxon>Araneidae</taxon>
        <taxon>Caerostris</taxon>
    </lineage>
</organism>
<comment type="similarity">
    <text evidence="2 12">Belongs to the amiloride-sensitive sodium channel (TC 1.A.6) family.</text>
</comment>
<evidence type="ECO:0000256" key="4">
    <source>
        <dbReference type="ARBA" id="ARBA00022461"/>
    </source>
</evidence>
<evidence type="ECO:0000256" key="7">
    <source>
        <dbReference type="ARBA" id="ARBA00023053"/>
    </source>
</evidence>
<evidence type="ECO:0000313" key="13">
    <source>
        <dbReference type="EMBL" id="GIX84063.1"/>
    </source>
</evidence>
<dbReference type="Proteomes" id="UP001054945">
    <property type="component" value="Unassembled WGS sequence"/>
</dbReference>
<name>A0AAV4NJR9_CAEEX</name>
<evidence type="ECO:0000256" key="11">
    <source>
        <dbReference type="ARBA" id="ARBA00023303"/>
    </source>
</evidence>
<keyword evidence="9" id="KW-0472">Membrane</keyword>
<comment type="caution">
    <text evidence="13">The sequence shown here is derived from an EMBL/GenBank/DDBJ whole genome shotgun (WGS) entry which is preliminary data.</text>
</comment>
<protein>
    <submittedName>
        <fullName evidence="13">Uncharacterized protein</fullName>
    </submittedName>
</protein>
<evidence type="ECO:0000256" key="8">
    <source>
        <dbReference type="ARBA" id="ARBA00023065"/>
    </source>
</evidence>
<evidence type="ECO:0000256" key="10">
    <source>
        <dbReference type="ARBA" id="ARBA00023201"/>
    </source>
</evidence>
<dbReference type="GO" id="GO:0015280">
    <property type="term" value="F:ligand-gated sodium channel activity"/>
    <property type="evidence" value="ECO:0007669"/>
    <property type="project" value="TreeGrafter"/>
</dbReference>
<dbReference type="EMBL" id="BPLR01020926">
    <property type="protein sequence ID" value="GIX84063.1"/>
    <property type="molecule type" value="Genomic_DNA"/>
</dbReference>
<reference evidence="13 14" key="1">
    <citation type="submission" date="2021-06" db="EMBL/GenBank/DDBJ databases">
        <title>Caerostris extrusa draft genome.</title>
        <authorList>
            <person name="Kono N."/>
            <person name="Arakawa K."/>
        </authorList>
    </citation>
    <scope>NUCLEOTIDE SEQUENCE [LARGE SCALE GENOMIC DNA]</scope>
</reference>
<keyword evidence="8 12" id="KW-0406">Ion transport</keyword>
<dbReference type="Gene3D" id="2.60.470.10">
    <property type="entry name" value="Acid-sensing ion channels like domains"/>
    <property type="match status" value="1"/>
</dbReference>
<keyword evidence="14" id="KW-1185">Reference proteome</keyword>
<keyword evidence="5 12" id="KW-0812">Transmembrane</keyword>
<proteinExistence type="inferred from homology"/>
<keyword evidence="6" id="KW-1133">Transmembrane helix</keyword>
<dbReference type="AlphaFoldDB" id="A0AAV4NJR9"/>
<evidence type="ECO:0000256" key="2">
    <source>
        <dbReference type="ARBA" id="ARBA00007193"/>
    </source>
</evidence>
<dbReference type="InterPro" id="IPR001873">
    <property type="entry name" value="ENaC"/>
</dbReference>
<keyword evidence="10 12" id="KW-0739">Sodium transport</keyword>
<evidence type="ECO:0000256" key="1">
    <source>
        <dbReference type="ARBA" id="ARBA00004141"/>
    </source>
</evidence>
<evidence type="ECO:0000256" key="9">
    <source>
        <dbReference type="ARBA" id="ARBA00023136"/>
    </source>
</evidence>
<gene>
    <name evidence="13" type="primary">AVEN_126441_1</name>
    <name evidence="13" type="ORF">CEXT_226861</name>
</gene>
<keyword evidence="4 12" id="KW-0894">Sodium channel</keyword>
<accession>A0AAV4NJR9</accession>
<evidence type="ECO:0000313" key="14">
    <source>
        <dbReference type="Proteomes" id="UP001054945"/>
    </source>
</evidence>
<dbReference type="PANTHER" id="PTHR11690">
    <property type="entry name" value="AMILORIDE-SENSITIVE SODIUM CHANNEL-RELATED"/>
    <property type="match status" value="1"/>
</dbReference>
<comment type="subcellular location">
    <subcellularLocation>
        <location evidence="1">Membrane</location>
        <topology evidence="1">Multi-pass membrane protein</topology>
    </subcellularLocation>
</comment>
<dbReference type="GO" id="GO:0005886">
    <property type="term" value="C:plasma membrane"/>
    <property type="evidence" value="ECO:0007669"/>
    <property type="project" value="TreeGrafter"/>
</dbReference>
<evidence type="ECO:0000256" key="12">
    <source>
        <dbReference type="RuleBase" id="RU000679"/>
    </source>
</evidence>
<dbReference type="PANTHER" id="PTHR11690:SF248">
    <property type="entry name" value="PICKPOCKET 17, ISOFORM A"/>
    <property type="match status" value="1"/>
</dbReference>
<dbReference type="Pfam" id="PF00858">
    <property type="entry name" value="ASC"/>
    <property type="match status" value="1"/>
</dbReference>
<evidence type="ECO:0000256" key="6">
    <source>
        <dbReference type="ARBA" id="ARBA00022989"/>
    </source>
</evidence>
<keyword evidence="11 12" id="KW-0407">Ion channel</keyword>
<keyword evidence="7" id="KW-0915">Sodium</keyword>
<evidence type="ECO:0000256" key="3">
    <source>
        <dbReference type="ARBA" id="ARBA00022448"/>
    </source>
</evidence>
<evidence type="ECO:0000256" key="5">
    <source>
        <dbReference type="ARBA" id="ARBA00022692"/>
    </source>
</evidence>